<name>A0A165FJL2_9APHY</name>
<evidence type="ECO:0000313" key="2">
    <source>
        <dbReference type="EMBL" id="KZT09071.1"/>
    </source>
</evidence>
<gene>
    <name evidence="2" type="ORF">LAESUDRAFT_572259</name>
</gene>
<protein>
    <submittedName>
        <fullName evidence="2">Uncharacterized protein</fullName>
    </submittedName>
</protein>
<feature type="region of interest" description="Disordered" evidence="1">
    <location>
        <begin position="1"/>
        <end position="26"/>
    </location>
</feature>
<keyword evidence="3" id="KW-1185">Reference proteome</keyword>
<dbReference type="Proteomes" id="UP000076871">
    <property type="component" value="Unassembled WGS sequence"/>
</dbReference>
<dbReference type="EMBL" id="KV427613">
    <property type="protein sequence ID" value="KZT09071.1"/>
    <property type="molecule type" value="Genomic_DNA"/>
</dbReference>
<evidence type="ECO:0000313" key="3">
    <source>
        <dbReference type="Proteomes" id="UP000076871"/>
    </source>
</evidence>
<evidence type="ECO:0000256" key="1">
    <source>
        <dbReference type="SAM" id="MobiDB-lite"/>
    </source>
</evidence>
<reference evidence="2 3" key="1">
    <citation type="journal article" date="2016" name="Mol. Biol. Evol.">
        <title>Comparative Genomics of Early-Diverging Mushroom-Forming Fungi Provides Insights into the Origins of Lignocellulose Decay Capabilities.</title>
        <authorList>
            <person name="Nagy L.G."/>
            <person name="Riley R."/>
            <person name="Tritt A."/>
            <person name="Adam C."/>
            <person name="Daum C."/>
            <person name="Floudas D."/>
            <person name="Sun H."/>
            <person name="Yadav J.S."/>
            <person name="Pangilinan J."/>
            <person name="Larsson K.H."/>
            <person name="Matsuura K."/>
            <person name="Barry K."/>
            <person name="Labutti K."/>
            <person name="Kuo R."/>
            <person name="Ohm R.A."/>
            <person name="Bhattacharya S.S."/>
            <person name="Shirouzu T."/>
            <person name="Yoshinaga Y."/>
            <person name="Martin F.M."/>
            <person name="Grigoriev I.V."/>
            <person name="Hibbett D.S."/>
        </authorList>
    </citation>
    <scope>NUCLEOTIDE SEQUENCE [LARGE SCALE GENOMIC DNA]</scope>
    <source>
        <strain evidence="2 3">93-53</strain>
    </source>
</reference>
<proteinExistence type="predicted"/>
<dbReference type="RefSeq" id="XP_040766811.1">
    <property type="nucleotide sequence ID" value="XM_040903001.1"/>
</dbReference>
<accession>A0A165FJL2</accession>
<dbReference type="GeneID" id="63820032"/>
<sequence>MEQGTPDLSFPSFGALRGQSRRPQRFMNLCQTQTQTKSGRRDPNVARNDGPFDASCLADSARRPFEYIHFACFRYGHFGGYSQRNIPACMWALIRFKMFGSL</sequence>
<organism evidence="2 3">
    <name type="scientific">Laetiporus sulphureus 93-53</name>
    <dbReference type="NCBI Taxonomy" id="1314785"/>
    <lineage>
        <taxon>Eukaryota</taxon>
        <taxon>Fungi</taxon>
        <taxon>Dikarya</taxon>
        <taxon>Basidiomycota</taxon>
        <taxon>Agaricomycotina</taxon>
        <taxon>Agaricomycetes</taxon>
        <taxon>Polyporales</taxon>
        <taxon>Laetiporus</taxon>
    </lineage>
</organism>
<dbReference type="InParanoid" id="A0A165FJL2"/>
<dbReference type="AlphaFoldDB" id="A0A165FJL2"/>